<comment type="caution">
    <text evidence="2">The sequence shown here is derived from an EMBL/GenBank/DDBJ whole genome shotgun (WGS) entry which is preliminary data.</text>
</comment>
<sequence length="156" mass="18295">MKTLCLILIFLGLAITGIEIINDFEKTKTFYASLNPHKYYYKDILYINNKISPSSISSNKTSWIFQGLCKSDKLKTGISIPKNIVEERGYFGENKISIWRIKIAKNVILYRRQNNTINSAFSYEMRNYWIGSLFIFMVTPAFICYIIIKRKQIKIH</sequence>
<protein>
    <recommendedName>
        <fullName evidence="4">PepSY-associated transmembrane protein</fullName>
    </recommendedName>
</protein>
<evidence type="ECO:0008006" key="4">
    <source>
        <dbReference type="Google" id="ProtNLM"/>
    </source>
</evidence>
<keyword evidence="1" id="KW-0472">Membrane</keyword>
<reference evidence="3" key="1">
    <citation type="journal article" date="2019" name="Int. J. Syst. Evol. Microbiol.">
        <title>The Global Catalogue of Microorganisms (GCM) 10K type strain sequencing project: providing services to taxonomists for standard genome sequencing and annotation.</title>
        <authorList>
            <consortium name="The Broad Institute Genomics Platform"/>
            <consortium name="The Broad Institute Genome Sequencing Center for Infectious Disease"/>
            <person name="Wu L."/>
            <person name="Ma J."/>
        </authorList>
    </citation>
    <scope>NUCLEOTIDE SEQUENCE [LARGE SCALE GENOMIC DNA]</scope>
    <source>
        <strain evidence="3">WYCCWR 13023</strain>
    </source>
</reference>
<dbReference type="Proteomes" id="UP001595935">
    <property type="component" value="Unassembled WGS sequence"/>
</dbReference>
<proteinExistence type="predicted"/>
<gene>
    <name evidence="2" type="ORF">ACFO5S_18765</name>
</gene>
<feature type="transmembrane region" description="Helical" evidence="1">
    <location>
        <begin position="128"/>
        <end position="148"/>
    </location>
</feature>
<name>A0ABV9PHG1_9FLAO</name>
<organism evidence="2 3">
    <name type="scientific">Flavobacterium branchiicola</name>
    <dbReference type="NCBI Taxonomy" id="1114875"/>
    <lineage>
        <taxon>Bacteria</taxon>
        <taxon>Pseudomonadati</taxon>
        <taxon>Bacteroidota</taxon>
        <taxon>Flavobacteriia</taxon>
        <taxon>Flavobacteriales</taxon>
        <taxon>Flavobacteriaceae</taxon>
        <taxon>Flavobacterium</taxon>
    </lineage>
</organism>
<evidence type="ECO:0000256" key="1">
    <source>
        <dbReference type="SAM" id="Phobius"/>
    </source>
</evidence>
<evidence type="ECO:0000313" key="2">
    <source>
        <dbReference type="EMBL" id="MFC4749502.1"/>
    </source>
</evidence>
<dbReference type="RefSeq" id="WP_213259268.1">
    <property type="nucleotide sequence ID" value="NZ_JAGYWA010000007.1"/>
</dbReference>
<accession>A0ABV9PHG1</accession>
<dbReference type="EMBL" id="JBHSGV010000007">
    <property type="protein sequence ID" value="MFC4749502.1"/>
    <property type="molecule type" value="Genomic_DNA"/>
</dbReference>
<keyword evidence="1" id="KW-1133">Transmembrane helix</keyword>
<evidence type="ECO:0000313" key="3">
    <source>
        <dbReference type="Proteomes" id="UP001595935"/>
    </source>
</evidence>
<keyword evidence="1" id="KW-0812">Transmembrane</keyword>
<keyword evidence="3" id="KW-1185">Reference proteome</keyword>